<proteinExistence type="predicted"/>
<name>A0A420KD20_9BURK</name>
<dbReference type="Gene3D" id="2.60.120.1440">
    <property type="match status" value="1"/>
</dbReference>
<feature type="domain" description="FecR N-terminal" evidence="2">
    <location>
        <begin position="7"/>
        <end position="49"/>
    </location>
</feature>
<dbReference type="AlphaFoldDB" id="A0A420KD20"/>
<evidence type="ECO:0000259" key="1">
    <source>
        <dbReference type="Pfam" id="PF04773"/>
    </source>
</evidence>
<dbReference type="Proteomes" id="UP000216225">
    <property type="component" value="Unassembled WGS sequence"/>
</dbReference>
<dbReference type="PIRSF" id="PIRSF018266">
    <property type="entry name" value="FecR"/>
    <property type="match status" value="1"/>
</dbReference>
<evidence type="ECO:0000259" key="2">
    <source>
        <dbReference type="Pfam" id="PF16220"/>
    </source>
</evidence>
<feature type="domain" description="FecR protein" evidence="1">
    <location>
        <begin position="105"/>
        <end position="204"/>
    </location>
</feature>
<gene>
    <name evidence="3" type="ORF">CE154_013925</name>
</gene>
<comment type="caution">
    <text evidence="3">The sequence shown here is derived from an EMBL/GenBank/DDBJ whole genome shotgun (WGS) entry which is preliminary data.</text>
</comment>
<dbReference type="PANTHER" id="PTHR30273:SF2">
    <property type="entry name" value="PROTEIN FECR"/>
    <property type="match status" value="1"/>
</dbReference>
<protein>
    <submittedName>
        <fullName evidence="3">FecR family protein</fullName>
    </submittedName>
</protein>
<accession>A0A420KD20</accession>
<evidence type="ECO:0000313" key="3">
    <source>
        <dbReference type="EMBL" id="RKJ97086.1"/>
    </source>
</evidence>
<evidence type="ECO:0000313" key="4">
    <source>
        <dbReference type="Proteomes" id="UP000216225"/>
    </source>
</evidence>
<reference evidence="3 4" key="1">
    <citation type="submission" date="2018-09" db="EMBL/GenBank/DDBJ databases">
        <title>Genome comparison of Alicycliphilus sp. BQ1, a polyurethanolytic bacterium, with its closest phylogenetic relatives Alicycliphilus denitrificans BC and K601, unable to attack polyurethane.</title>
        <authorList>
            <person name="Loza-Tavera H."/>
            <person name="Lozano L."/>
            <person name="Cevallos M."/>
            <person name="Maya-Lucas O."/>
            <person name="Garcia-Mena J."/>
            <person name="Hernandez J."/>
        </authorList>
    </citation>
    <scope>NUCLEOTIDE SEQUENCE [LARGE SCALE GENOMIC DNA]</scope>
    <source>
        <strain evidence="3 4">BQ1</strain>
    </source>
</reference>
<dbReference type="Pfam" id="PF04773">
    <property type="entry name" value="FecR"/>
    <property type="match status" value="1"/>
</dbReference>
<dbReference type="InterPro" id="IPR006860">
    <property type="entry name" value="FecR"/>
</dbReference>
<dbReference type="InterPro" id="IPR012373">
    <property type="entry name" value="Ferrdict_sens_TM"/>
</dbReference>
<dbReference type="Pfam" id="PF16220">
    <property type="entry name" value="DUF4880"/>
    <property type="match status" value="1"/>
</dbReference>
<dbReference type="GO" id="GO:0016989">
    <property type="term" value="F:sigma factor antagonist activity"/>
    <property type="evidence" value="ECO:0007669"/>
    <property type="project" value="TreeGrafter"/>
</dbReference>
<organism evidence="3 4">
    <name type="scientific">Alicycliphilus denitrificans</name>
    <dbReference type="NCBI Taxonomy" id="179636"/>
    <lineage>
        <taxon>Bacteria</taxon>
        <taxon>Pseudomonadati</taxon>
        <taxon>Pseudomonadota</taxon>
        <taxon>Betaproteobacteria</taxon>
        <taxon>Burkholderiales</taxon>
        <taxon>Comamonadaceae</taxon>
        <taxon>Alicycliphilus</taxon>
    </lineage>
</organism>
<dbReference type="PANTHER" id="PTHR30273">
    <property type="entry name" value="PERIPLASMIC SIGNAL SENSOR AND SIGMA FACTOR ACTIVATOR FECR-RELATED"/>
    <property type="match status" value="1"/>
</dbReference>
<dbReference type="InterPro" id="IPR032623">
    <property type="entry name" value="FecR_N"/>
</dbReference>
<sequence>MDARLLDEAADWLMRLHGGGLSAAERADFERWRQAGPEHAHAWERAERLMGKLGSLPAALAMPTLDRPVRRNRRAAAARLAALLAVAPAGWLGWRLAQEHGWTADLRTATGEQRTMTLADGSRLLLDTGTAVDIKFDSAQRLLYLRQGAILLETAADSSGAHRPLLVDTALGRLRALGTRFTVRLGGVGADASVLLAVTEGAVEVTPRGAARPALVVPAGRQTVLTGQGASPPQPVAPQAQAWVHGMLMADAMPLAEVCAQLARYRPGILHCAPEVEQLKVSGAYPLADTDRALAMLADTYAVRVGSRWQGYWVTVTGR</sequence>
<dbReference type="EMBL" id="NKDB02000002">
    <property type="protein sequence ID" value="RKJ97086.1"/>
    <property type="molecule type" value="Genomic_DNA"/>
</dbReference>
<dbReference type="RefSeq" id="WP_094439002.1">
    <property type="nucleotide sequence ID" value="NZ_NKDB02000002.1"/>
</dbReference>